<keyword evidence="1 2" id="KW-0489">Methyltransferase</keyword>
<keyword evidence="1" id="KW-0521">NADP</keyword>
<dbReference type="InterPro" id="IPR036098">
    <property type="entry name" value="Thymidylate_synthase_ThyX_sf"/>
</dbReference>
<feature type="binding site" evidence="1">
    <location>
        <begin position="77"/>
        <end position="79"/>
    </location>
    <ligand>
        <name>FAD</name>
        <dbReference type="ChEBI" id="CHEBI:57692"/>
        <note>ligand shared between neighboring subunits</note>
    </ligand>
</feature>
<feature type="binding site" description="in other chain" evidence="1">
    <location>
        <position position="150"/>
    </location>
    <ligand>
        <name>dUMP</name>
        <dbReference type="ChEBI" id="CHEBI:246422"/>
        <note>ligand shared between dimeric partners</note>
    </ligand>
</feature>
<gene>
    <name evidence="1 2" type="primary">thyX</name>
    <name evidence="2" type="ORF">HMPREF7215_2562</name>
</gene>
<keyword evidence="1" id="KW-0285">Flavoprotein</keyword>
<feature type="active site" description="Involved in ionization of N3 of dUMP, leading to its activation" evidence="1">
    <location>
        <position position="177"/>
    </location>
</feature>
<dbReference type="PROSITE" id="PS51331">
    <property type="entry name" value="THYX"/>
    <property type="match status" value="1"/>
</dbReference>
<keyword evidence="1" id="KW-0274">FAD</keyword>
<dbReference type="RefSeq" id="WP_009165753.1">
    <property type="nucleotide sequence ID" value="NZ_ADFP01000121.1"/>
</dbReference>
<comment type="subunit">
    <text evidence="1">Homotetramer.</text>
</comment>
<comment type="similarity">
    <text evidence="1">Belongs to the thymidylate synthase ThyX family.</text>
</comment>
<keyword evidence="1" id="KW-0545">Nucleotide biosynthesis</keyword>
<organism evidence="2 3">
    <name type="scientific">Pyramidobacter piscolens W5455</name>
    <dbReference type="NCBI Taxonomy" id="352165"/>
    <lineage>
        <taxon>Bacteria</taxon>
        <taxon>Thermotogati</taxon>
        <taxon>Synergistota</taxon>
        <taxon>Synergistia</taxon>
        <taxon>Synergistales</taxon>
        <taxon>Dethiosulfovibrionaceae</taxon>
        <taxon>Pyramidobacter</taxon>
    </lineage>
</organism>
<name>A0ABP2HQV4_9BACT</name>
<dbReference type="Pfam" id="PF02511">
    <property type="entry name" value="Thy1"/>
    <property type="match status" value="1"/>
</dbReference>
<dbReference type="InterPro" id="IPR003669">
    <property type="entry name" value="Thymidylate_synthase_ThyX"/>
</dbReference>
<dbReference type="Gene3D" id="3.30.1360.170">
    <property type="match status" value="1"/>
</dbReference>
<comment type="catalytic activity">
    <reaction evidence="1">
        <text>dUMP + (6R)-5,10-methylene-5,6,7,8-tetrahydrofolate + NADPH + H(+) = dTMP + (6S)-5,6,7,8-tetrahydrofolate + NADP(+)</text>
        <dbReference type="Rhea" id="RHEA:29043"/>
        <dbReference type="ChEBI" id="CHEBI:15378"/>
        <dbReference type="ChEBI" id="CHEBI:15636"/>
        <dbReference type="ChEBI" id="CHEBI:57453"/>
        <dbReference type="ChEBI" id="CHEBI:57783"/>
        <dbReference type="ChEBI" id="CHEBI:58349"/>
        <dbReference type="ChEBI" id="CHEBI:63528"/>
        <dbReference type="ChEBI" id="CHEBI:246422"/>
        <dbReference type="EC" id="2.1.1.148"/>
    </reaction>
</comment>
<dbReference type="GO" id="GO:0050797">
    <property type="term" value="F:thymidylate synthase (FAD) activity"/>
    <property type="evidence" value="ECO:0007669"/>
    <property type="project" value="UniProtKB-EC"/>
</dbReference>
<proteinExistence type="inferred from homology"/>
<evidence type="ECO:0000313" key="3">
    <source>
        <dbReference type="Proteomes" id="UP000006462"/>
    </source>
</evidence>
<dbReference type="PANTHER" id="PTHR34934:SF1">
    <property type="entry name" value="FLAVIN-DEPENDENT THYMIDYLATE SYNTHASE"/>
    <property type="match status" value="1"/>
</dbReference>
<dbReference type="Proteomes" id="UP000006462">
    <property type="component" value="Unassembled WGS sequence"/>
</dbReference>
<feature type="binding site" description="in other chain" evidence="1">
    <location>
        <begin position="85"/>
        <end position="89"/>
    </location>
    <ligand>
        <name>dUMP</name>
        <dbReference type="ChEBI" id="CHEBI:246422"/>
        <note>ligand shared between dimeric partners</note>
    </ligand>
</feature>
<feature type="binding site" evidence="1">
    <location>
        <begin position="74"/>
        <end position="77"/>
    </location>
    <ligand>
        <name>dUMP</name>
        <dbReference type="ChEBI" id="CHEBI:246422"/>
        <note>ligand shared between dimeric partners</note>
    </ligand>
</feature>
<comment type="caution">
    <text evidence="2">The sequence shown here is derived from an EMBL/GenBank/DDBJ whole genome shotgun (WGS) entry which is preliminary data.</text>
</comment>
<keyword evidence="3" id="KW-1185">Reference proteome</keyword>
<dbReference type="HAMAP" id="MF_01408">
    <property type="entry name" value="ThyX"/>
    <property type="match status" value="1"/>
</dbReference>
<evidence type="ECO:0000256" key="1">
    <source>
        <dbReference type="HAMAP-Rule" id="MF_01408"/>
    </source>
</evidence>
<dbReference type="EC" id="2.1.1.148" evidence="1"/>
<feature type="binding site" evidence="1">
    <location>
        <position position="53"/>
    </location>
    <ligand>
        <name>FAD</name>
        <dbReference type="ChEBI" id="CHEBI:57692"/>
        <note>ligand shared between neighboring subunits</note>
    </ligand>
</feature>
<dbReference type="CDD" id="cd20175">
    <property type="entry name" value="ThyX"/>
    <property type="match status" value="1"/>
</dbReference>
<comment type="function">
    <text evidence="1">Catalyzes the reductive methylation of 2'-deoxyuridine-5'-monophosphate (dUMP) to 2'-deoxythymidine-5'-monophosphate (dTMP) while utilizing 5,10-methylenetetrahydrofolate (mTHF) as the methyl donor, and NADPH and FADH(2) as the reductant.</text>
</comment>
<feature type="binding site" evidence="1">
    <location>
        <position position="177"/>
    </location>
    <ligand>
        <name>dUMP</name>
        <dbReference type="ChEBI" id="CHEBI:246422"/>
        <note>ligand shared between dimeric partners</note>
    </ligand>
</feature>
<sequence>MFVVPVDSSNLSVPRLARIARVCTTPLECQPASGAEEDDARLVRTLYENGHWSVFEHATMTFYIDGISRACSLQLARHRHISRTEMSQRYVTFTRVKDETDRMFLNRVCVLPEAYDSPKEQALCERALLRPLEAYREALEKYGMKPEDARMLLPEAAKTRMYVTFNLRTLLELMEKRGTNRYAQKEIRDLVNAMWAQVPLDVWQILDPLVREGSKKNDQ</sequence>
<comment type="cofactor">
    <cofactor evidence="1">
        <name>FAD</name>
        <dbReference type="ChEBI" id="CHEBI:57692"/>
    </cofactor>
    <text evidence="1">Binds 4 FAD per tetramer. Each FAD binding site is formed by three monomers.</text>
</comment>
<keyword evidence="1 2" id="KW-0808">Transferase</keyword>
<dbReference type="PANTHER" id="PTHR34934">
    <property type="entry name" value="FLAVIN-DEPENDENT THYMIDYLATE SYNTHASE"/>
    <property type="match status" value="1"/>
</dbReference>
<protein>
    <recommendedName>
        <fullName evidence="1">Flavin-dependent thymidylate synthase</fullName>
        <shortName evidence="1">FDTS</shortName>
        <ecNumber evidence="1">2.1.1.148</ecNumber>
    </recommendedName>
    <alternativeName>
        <fullName evidence="1">FAD-dependent thymidylate synthase</fullName>
    </alternativeName>
    <alternativeName>
        <fullName evidence="1">Thymidylate synthase ThyX</fullName>
        <shortName evidence="1">TS</shortName>
        <shortName evidence="1">TSase</shortName>
    </alternativeName>
</protein>
<comment type="caution">
    <text evidence="1">Lacks conserved residue(s) required for the propagation of feature annotation.</text>
</comment>
<dbReference type="GO" id="GO:0032259">
    <property type="term" value="P:methylation"/>
    <property type="evidence" value="ECO:0007669"/>
    <property type="project" value="UniProtKB-KW"/>
</dbReference>
<dbReference type="NCBIfam" id="TIGR02170">
    <property type="entry name" value="thyX"/>
    <property type="match status" value="1"/>
</dbReference>
<reference evidence="2 3" key="1">
    <citation type="submission" date="2009-12" db="EMBL/GenBank/DDBJ databases">
        <authorList>
            <person name="Shrivastava S."/>
            <person name="Madupu R."/>
            <person name="Durkin A.S."/>
            <person name="Torralba M."/>
            <person name="Methe B."/>
            <person name="Sutton G.G."/>
            <person name="Strausberg R.L."/>
            <person name="Nelson K.E."/>
        </authorList>
    </citation>
    <scope>NUCLEOTIDE SEQUENCE [LARGE SCALE GENOMIC DNA]</scope>
    <source>
        <strain evidence="2 3">W5455</strain>
    </source>
</reference>
<feature type="binding site" evidence="1">
    <location>
        <position position="85"/>
    </location>
    <ligand>
        <name>FAD</name>
        <dbReference type="ChEBI" id="CHEBI:57692"/>
        <note>ligand shared between neighboring subunits</note>
    </ligand>
</feature>
<evidence type="ECO:0000313" key="2">
    <source>
        <dbReference type="EMBL" id="EFB89748.1"/>
    </source>
</evidence>
<feature type="binding site" evidence="1">
    <location>
        <begin position="166"/>
        <end position="168"/>
    </location>
    <ligand>
        <name>FAD</name>
        <dbReference type="ChEBI" id="CHEBI:57692"/>
        <note>ligand shared between neighboring subunits</note>
    </ligand>
</feature>
<accession>A0ABP2HQV4</accession>
<dbReference type="EMBL" id="ADFP01000121">
    <property type="protein sequence ID" value="EFB89748.1"/>
    <property type="molecule type" value="Genomic_DNA"/>
</dbReference>
<comment type="pathway">
    <text evidence="1">Pyrimidine metabolism; dTTP biosynthesis.</text>
</comment>
<dbReference type="SUPFAM" id="SSF69796">
    <property type="entry name" value="Thymidylate synthase-complementing protein Thy1"/>
    <property type="match status" value="1"/>
</dbReference>